<evidence type="ECO:0000256" key="2">
    <source>
        <dbReference type="ARBA" id="ARBA00007441"/>
    </source>
</evidence>
<keyword evidence="11" id="KW-1185">Reference proteome</keyword>
<sequence length="444" mass="47059">MSGLDDRTPASGAAARLRTLQLQLAPCAAPADGGLSCFEGVQQAPPDPILGITDGFLKDTSPQKLNLGVGAYRTEEGRPLVLSAVRKAERMVVDDATRNKEYIPMGGNPQFCALSAALAFGPDSDCSREGRLATLQALSGTGALAVGGAFLARHYQASKAIYLPVPTWGNHHGVFGSAGLVVRPYRYYHAPTRALDYAGLIADLGAAEPGAIVLLHACAHNPTGVDPSPEQWRGILRVVQERRLLPFFDSAYQGFASGDLDADAAALRLFASARGPGGRPQELLLAQSFAKNMGLYGERVGALHVIAACPQVRGRVESQVKIAVRQMYSSPPIHGAAVATAVMANPALSAEWQAELASMAGRIKAMRAALVAALAEAGAPGSWDHITSQIGMFSYTGLTKEQCIHLRDKWHIYMTLDGRISMAGVSHKRVRYLADAIADAVRNA</sequence>
<dbReference type="EC" id="2.6.1.1" evidence="8"/>
<comment type="cofactor">
    <cofactor evidence="1">
        <name>pyridoxal 5'-phosphate</name>
        <dbReference type="ChEBI" id="CHEBI:597326"/>
    </cofactor>
</comment>
<comment type="subunit">
    <text evidence="3 8">Homodimer.</text>
</comment>
<comment type="similarity">
    <text evidence="2">Belongs to the class-I pyridoxal-phosphate-dependent aminotransferase family.</text>
</comment>
<keyword evidence="5 8" id="KW-0808">Transferase</keyword>
<evidence type="ECO:0000256" key="3">
    <source>
        <dbReference type="ARBA" id="ARBA00011738"/>
    </source>
</evidence>
<dbReference type="GO" id="GO:0006520">
    <property type="term" value="P:amino acid metabolic process"/>
    <property type="evidence" value="ECO:0007669"/>
    <property type="project" value="InterPro"/>
</dbReference>
<evidence type="ECO:0000256" key="1">
    <source>
        <dbReference type="ARBA" id="ARBA00001933"/>
    </source>
</evidence>
<evidence type="ECO:0000313" key="11">
    <source>
        <dbReference type="Proteomes" id="UP000247498"/>
    </source>
</evidence>
<dbReference type="InterPro" id="IPR015424">
    <property type="entry name" value="PyrdxlP-dep_Trfase"/>
</dbReference>
<comment type="caution">
    <text evidence="10">The sequence shown here is derived from an EMBL/GenBank/DDBJ whole genome shotgun (WGS) entry which is preliminary data.</text>
</comment>
<name>A0A2V0PCF8_9CHLO</name>
<dbReference type="NCBIfam" id="NF006719">
    <property type="entry name" value="PRK09257.1"/>
    <property type="match status" value="1"/>
</dbReference>
<dbReference type="FunCoup" id="A0A2V0PCF8">
    <property type="interactions" value="1346"/>
</dbReference>
<gene>
    <name evidence="10" type="ORF">Rsub_07967</name>
</gene>
<dbReference type="OrthoDB" id="6752799at2759"/>
<evidence type="ECO:0000256" key="4">
    <source>
        <dbReference type="ARBA" id="ARBA00022576"/>
    </source>
</evidence>
<dbReference type="Proteomes" id="UP000247498">
    <property type="component" value="Unassembled WGS sequence"/>
</dbReference>
<dbReference type="InterPro" id="IPR004839">
    <property type="entry name" value="Aminotransferase_I/II_large"/>
</dbReference>
<dbReference type="GO" id="GO:0004069">
    <property type="term" value="F:L-aspartate:2-oxoglutarate aminotransferase activity"/>
    <property type="evidence" value="ECO:0007669"/>
    <property type="project" value="UniProtKB-EC"/>
</dbReference>
<dbReference type="InterPro" id="IPR015421">
    <property type="entry name" value="PyrdxlP-dep_Trfase_major"/>
</dbReference>
<keyword evidence="4 8" id="KW-0032">Aminotransferase</keyword>
<dbReference type="SUPFAM" id="SSF53383">
    <property type="entry name" value="PLP-dependent transferases"/>
    <property type="match status" value="1"/>
</dbReference>
<dbReference type="EMBL" id="BDRX01000056">
    <property type="protein sequence ID" value="GBF94795.1"/>
    <property type="molecule type" value="Genomic_DNA"/>
</dbReference>
<dbReference type="PRINTS" id="PR00799">
    <property type="entry name" value="TRANSAMINASE"/>
</dbReference>
<organism evidence="10 11">
    <name type="scientific">Raphidocelis subcapitata</name>
    <dbReference type="NCBI Taxonomy" id="307507"/>
    <lineage>
        <taxon>Eukaryota</taxon>
        <taxon>Viridiplantae</taxon>
        <taxon>Chlorophyta</taxon>
        <taxon>core chlorophytes</taxon>
        <taxon>Chlorophyceae</taxon>
        <taxon>CS clade</taxon>
        <taxon>Sphaeropleales</taxon>
        <taxon>Selenastraceae</taxon>
        <taxon>Raphidocelis</taxon>
    </lineage>
</organism>
<evidence type="ECO:0000256" key="5">
    <source>
        <dbReference type="ARBA" id="ARBA00022679"/>
    </source>
</evidence>
<dbReference type="InterPro" id="IPR015422">
    <property type="entry name" value="PyrdxlP-dep_Trfase_small"/>
</dbReference>
<dbReference type="AlphaFoldDB" id="A0A2V0PCF8"/>
<evidence type="ECO:0000313" key="10">
    <source>
        <dbReference type="EMBL" id="GBF94795.1"/>
    </source>
</evidence>
<dbReference type="PROSITE" id="PS00105">
    <property type="entry name" value="AA_TRANSFER_CLASS_1"/>
    <property type="match status" value="1"/>
</dbReference>
<dbReference type="InterPro" id="IPR004838">
    <property type="entry name" value="NHTrfase_class1_PyrdxlP-BS"/>
</dbReference>
<protein>
    <recommendedName>
        <fullName evidence="8">Aspartate aminotransferase</fullName>
        <ecNumber evidence="8">2.6.1.1</ecNumber>
    </recommendedName>
</protein>
<accession>A0A2V0PCF8</accession>
<dbReference type="Pfam" id="PF00155">
    <property type="entry name" value="Aminotran_1_2"/>
    <property type="match status" value="1"/>
</dbReference>
<keyword evidence="6" id="KW-0663">Pyridoxal phosphate</keyword>
<evidence type="ECO:0000256" key="7">
    <source>
        <dbReference type="ARBA" id="ARBA00049185"/>
    </source>
</evidence>
<evidence type="ECO:0000256" key="8">
    <source>
        <dbReference type="RuleBase" id="RU000480"/>
    </source>
</evidence>
<comment type="miscellaneous">
    <text evidence="8">In eukaryotes there are cytoplasmic, mitochondrial and chloroplastic isozymes.</text>
</comment>
<dbReference type="STRING" id="307507.A0A2V0PCF8"/>
<evidence type="ECO:0000256" key="6">
    <source>
        <dbReference type="ARBA" id="ARBA00022898"/>
    </source>
</evidence>
<dbReference type="GO" id="GO:0030170">
    <property type="term" value="F:pyridoxal phosphate binding"/>
    <property type="evidence" value="ECO:0007669"/>
    <property type="project" value="InterPro"/>
</dbReference>
<dbReference type="CDD" id="cd00609">
    <property type="entry name" value="AAT_like"/>
    <property type="match status" value="1"/>
</dbReference>
<dbReference type="GO" id="GO:0005739">
    <property type="term" value="C:mitochondrion"/>
    <property type="evidence" value="ECO:0007669"/>
    <property type="project" value="TreeGrafter"/>
</dbReference>
<dbReference type="InParanoid" id="A0A2V0PCF8"/>
<evidence type="ECO:0000259" key="9">
    <source>
        <dbReference type="Pfam" id="PF00155"/>
    </source>
</evidence>
<feature type="domain" description="Aminotransferase class I/classII large" evidence="9">
    <location>
        <begin position="63"/>
        <end position="437"/>
    </location>
</feature>
<dbReference type="Gene3D" id="3.90.1150.10">
    <property type="entry name" value="Aspartate Aminotransferase, domain 1"/>
    <property type="match status" value="1"/>
</dbReference>
<proteinExistence type="inferred from homology"/>
<dbReference type="InterPro" id="IPR000796">
    <property type="entry name" value="Asp_trans"/>
</dbReference>
<dbReference type="PANTHER" id="PTHR11879">
    <property type="entry name" value="ASPARTATE AMINOTRANSFERASE"/>
    <property type="match status" value="1"/>
</dbReference>
<comment type="catalytic activity">
    <reaction evidence="7 8">
        <text>L-aspartate + 2-oxoglutarate = oxaloacetate + L-glutamate</text>
        <dbReference type="Rhea" id="RHEA:21824"/>
        <dbReference type="ChEBI" id="CHEBI:16452"/>
        <dbReference type="ChEBI" id="CHEBI:16810"/>
        <dbReference type="ChEBI" id="CHEBI:29985"/>
        <dbReference type="ChEBI" id="CHEBI:29991"/>
        <dbReference type="EC" id="2.6.1.1"/>
    </reaction>
</comment>
<dbReference type="FunFam" id="3.90.1150.10:FF:000001">
    <property type="entry name" value="Aspartate aminotransferase"/>
    <property type="match status" value="1"/>
</dbReference>
<reference evidence="10 11" key="1">
    <citation type="journal article" date="2018" name="Sci. Rep.">
        <title>Raphidocelis subcapitata (=Pseudokirchneriella subcapitata) provides an insight into genome evolution and environmental adaptations in the Sphaeropleales.</title>
        <authorList>
            <person name="Suzuki S."/>
            <person name="Yamaguchi H."/>
            <person name="Nakajima N."/>
            <person name="Kawachi M."/>
        </authorList>
    </citation>
    <scope>NUCLEOTIDE SEQUENCE [LARGE SCALE GENOMIC DNA]</scope>
    <source>
        <strain evidence="10 11">NIES-35</strain>
    </source>
</reference>
<dbReference type="Gene3D" id="3.40.640.10">
    <property type="entry name" value="Type I PLP-dependent aspartate aminotransferase-like (Major domain)"/>
    <property type="match status" value="1"/>
</dbReference>
<dbReference type="PANTHER" id="PTHR11879:SF22">
    <property type="entry name" value="ASPARTATE AMINOTRANSFERASE, MITOCHONDRIAL"/>
    <property type="match status" value="1"/>
</dbReference>
<dbReference type="FunFam" id="3.40.640.10:FF:000066">
    <property type="entry name" value="Aspartate aminotransferase"/>
    <property type="match status" value="1"/>
</dbReference>